<evidence type="ECO:0000256" key="1">
    <source>
        <dbReference type="SAM" id="MobiDB-lite"/>
    </source>
</evidence>
<evidence type="ECO:0000313" key="2">
    <source>
        <dbReference type="EnsemblPlants" id="TuG1812G0100004367.01.T01.cds301117"/>
    </source>
</evidence>
<dbReference type="EnsemblPlants" id="TuG1812G0100004367.01.T01">
    <property type="protein sequence ID" value="TuG1812G0100004367.01.T01.cds301117"/>
    <property type="gene ID" value="TuG1812G0100004367.01"/>
</dbReference>
<keyword evidence="3" id="KW-1185">Reference proteome</keyword>
<feature type="compositionally biased region" description="Low complexity" evidence="1">
    <location>
        <begin position="49"/>
        <end position="68"/>
    </location>
</feature>
<sequence>HAQRRHVVGERGLVRRGERAQPHPRAPPPRVPDLRREFSPRPPPHSSVALGRRGLASSGSALLSFSSSRRGRRERRLLSNWWCGRLRHAEELVPLVGAHGDPPPQARQPLQDLGSGLIHERCRRRGHRRAPRRRLGHDGRPHVLQDVACVAR</sequence>
<accession>A0A8R7P7P2</accession>
<dbReference type="Gramene" id="TuG1812G0100004367.01.T01">
    <property type="protein sequence ID" value="TuG1812G0100004367.01.T01.cds301117"/>
    <property type="gene ID" value="TuG1812G0100004367.01"/>
</dbReference>
<evidence type="ECO:0000313" key="3">
    <source>
        <dbReference type="Proteomes" id="UP000015106"/>
    </source>
</evidence>
<organism evidence="2 3">
    <name type="scientific">Triticum urartu</name>
    <name type="common">Red wild einkorn</name>
    <name type="synonym">Crithodium urartu</name>
    <dbReference type="NCBI Taxonomy" id="4572"/>
    <lineage>
        <taxon>Eukaryota</taxon>
        <taxon>Viridiplantae</taxon>
        <taxon>Streptophyta</taxon>
        <taxon>Embryophyta</taxon>
        <taxon>Tracheophyta</taxon>
        <taxon>Spermatophyta</taxon>
        <taxon>Magnoliopsida</taxon>
        <taxon>Liliopsida</taxon>
        <taxon>Poales</taxon>
        <taxon>Poaceae</taxon>
        <taxon>BOP clade</taxon>
        <taxon>Pooideae</taxon>
        <taxon>Triticodae</taxon>
        <taxon>Triticeae</taxon>
        <taxon>Triticinae</taxon>
        <taxon>Triticum</taxon>
    </lineage>
</organism>
<reference evidence="2" key="3">
    <citation type="submission" date="2022-06" db="UniProtKB">
        <authorList>
            <consortium name="EnsemblPlants"/>
        </authorList>
    </citation>
    <scope>IDENTIFICATION</scope>
</reference>
<name>A0A8R7P7P2_TRIUA</name>
<dbReference type="Proteomes" id="UP000015106">
    <property type="component" value="Chromosome 1"/>
</dbReference>
<protein>
    <submittedName>
        <fullName evidence="2">Uncharacterized protein</fullName>
    </submittedName>
</protein>
<feature type="region of interest" description="Disordered" evidence="1">
    <location>
        <begin position="1"/>
        <end position="70"/>
    </location>
</feature>
<feature type="compositionally biased region" description="Basic and acidic residues" evidence="1">
    <location>
        <begin position="7"/>
        <end position="21"/>
    </location>
</feature>
<proteinExistence type="predicted"/>
<reference evidence="3" key="1">
    <citation type="journal article" date="2013" name="Nature">
        <title>Draft genome of the wheat A-genome progenitor Triticum urartu.</title>
        <authorList>
            <person name="Ling H.Q."/>
            <person name="Zhao S."/>
            <person name="Liu D."/>
            <person name="Wang J."/>
            <person name="Sun H."/>
            <person name="Zhang C."/>
            <person name="Fan H."/>
            <person name="Li D."/>
            <person name="Dong L."/>
            <person name="Tao Y."/>
            <person name="Gao C."/>
            <person name="Wu H."/>
            <person name="Li Y."/>
            <person name="Cui Y."/>
            <person name="Guo X."/>
            <person name="Zheng S."/>
            <person name="Wang B."/>
            <person name="Yu K."/>
            <person name="Liang Q."/>
            <person name="Yang W."/>
            <person name="Lou X."/>
            <person name="Chen J."/>
            <person name="Feng M."/>
            <person name="Jian J."/>
            <person name="Zhang X."/>
            <person name="Luo G."/>
            <person name="Jiang Y."/>
            <person name="Liu J."/>
            <person name="Wang Z."/>
            <person name="Sha Y."/>
            <person name="Zhang B."/>
            <person name="Wu H."/>
            <person name="Tang D."/>
            <person name="Shen Q."/>
            <person name="Xue P."/>
            <person name="Zou S."/>
            <person name="Wang X."/>
            <person name="Liu X."/>
            <person name="Wang F."/>
            <person name="Yang Y."/>
            <person name="An X."/>
            <person name="Dong Z."/>
            <person name="Zhang K."/>
            <person name="Zhang X."/>
            <person name="Luo M.C."/>
            <person name="Dvorak J."/>
            <person name="Tong Y."/>
            <person name="Wang J."/>
            <person name="Yang H."/>
            <person name="Li Z."/>
            <person name="Wang D."/>
            <person name="Zhang A."/>
            <person name="Wang J."/>
        </authorList>
    </citation>
    <scope>NUCLEOTIDE SEQUENCE</scope>
    <source>
        <strain evidence="3">cv. G1812</strain>
    </source>
</reference>
<dbReference type="AlphaFoldDB" id="A0A8R7P7P2"/>
<reference evidence="2" key="2">
    <citation type="submission" date="2018-03" db="EMBL/GenBank/DDBJ databases">
        <title>The Triticum urartu genome reveals the dynamic nature of wheat genome evolution.</title>
        <authorList>
            <person name="Ling H."/>
            <person name="Ma B."/>
            <person name="Shi X."/>
            <person name="Liu H."/>
            <person name="Dong L."/>
            <person name="Sun H."/>
            <person name="Cao Y."/>
            <person name="Gao Q."/>
            <person name="Zheng S."/>
            <person name="Li Y."/>
            <person name="Yu Y."/>
            <person name="Du H."/>
            <person name="Qi M."/>
            <person name="Li Y."/>
            <person name="Yu H."/>
            <person name="Cui Y."/>
            <person name="Wang N."/>
            <person name="Chen C."/>
            <person name="Wu H."/>
            <person name="Zhao Y."/>
            <person name="Zhang J."/>
            <person name="Li Y."/>
            <person name="Zhou W."/>
            <person name="Zhang B."/>
            <person name="Hu W."/>
            <person name="Eijk M."/>
            <person name="Tang J."/>
            <person name="Witsenboer H."/>
            <person name="Zhao S."/>
            <person name="Li Z."/>
            <person name="Zhang A."/>
            <person name="Wang D."/>
            <person name="Liang C."/>
        </authorList>
    </citation>
    <scope>NUCLEOTIDE SEQUENCE [LARGE SCALE GENOMIC DNA]</scope>
    <source>
        <strain evidence="2">cv. G1812</strain>
    </source>
</reference>